<reference evidence="2" key="1">
    <citation type="submission" date="2021-01" db="EMBL/GenBank/DDBJ databases">
        <authorList>
            <person name="Corre E."/>
            <person name="Pelletier E."/>
            <person name="Niang G."/>
            <person name="Scheremetjew M."/>
            <person name="Finn R."/>
            <person name="Kale V."/>
            <person name="Holt S."/>
            <person name="Cochrane G."/>
            <person name="Meng A."/>
            <person name="Brown T."/>
            <person name="Cohen L."/>
        </authorList>
    </citation>
    <scope>NUCLEOTIDE SEQUENCE</scope>
    <source>
        <strain evidence="2">CCMP127</strain>
    </source>
</reference>
<accession>A0A7S3LH99</accession>
<organism evidence="2">
    <name type="scientific">Amphora coffeiformis</name>
    <dbReference type="NCBI Taxonomy" id="265554"/>
    <lineage>
        <taxon>Eukaryota</taxon>
        <taxon>Sar</taxon>
        <taxon>Stramenopiles</taxon>
        <taxon>Ochrophyta</taxon>
        <taxon>Bacillariophyta</taxon>
        <taxon>Bacillariophyceae</taxon>
        <taxon>Bacillariophycidae</taxon>
        <taxon>Thalassiophysales</taxon>
        <taxon>Catenulaceae</taxon>
        <taxon>Amphora</taxon>
    </lineage>
</organism>
<gene>
    <name evidence="2" type="ORF">ACOF00016_LOCUS17830</name>
</gene>
<feature type="region of interest" description="Disordered" evidence="1">
    <location>
        <begin position="114"/>
        <end position="181"/>
    </location>
</feature>
<name>A0A7S3LH99_9STRA</name>
<proteinExistence type="predicted"/>
<sequence length="181" mass="19856">MQQGNVKLVQQAHQQPVDLLDQAENIVAPRVVVVSNRQRTRAVAETQDFDQIMMDSPDAQELQGLGGGSSSKRLSTIGTVVLARWNKRRSGISRLRSKLTKWARSLRKLSCASEGNAGLDNHVHPPGHDDARKKKHLSWIGKETSAAAPDAAVGRNEDEDASARMRARKMSSASEDIRVLS</sequence>
<evidence type="ECO:0000256" key="1">
    <source>
        <dbReference type="SAM" id="MobiDB-lite"/>
    </source>
</evidence>
<feature type="compositionally biased region" description="Basic and acidic residues" evidence="1">
    <location>
        <begin position="121"/>
        <end position="132"/>
    </location>
</feature>
<dbReference type="AlphaFoldDB" id="A0A7S3LH99"/>
<dbReference type="EMBL" id="HBIM01024078">
    <property type="protein sequence ID" value="CAE0421181.1"/>
    <property type="molecule type" value="Transcribed_RNA"/>
</dbReference>
<protein>
    <submittedName>
        <fullName evidence="2">Uncharacterized protein</fullName>
    </submittedName>
</protein>
<evidence type="ECO:0000313" key="2">
    <source>
        <dbReference type="EMBL" id="CAE0421181.1"/>
    </source>
</evidence>